<protein>
    <recommendedName>
        <fullName evidence="1">DUF551 domain-containing protein</fullName>
    </recommendedName>
</protein>
<name>A0A8S5TJ69_9CAUD</name>
<dbReference type="Pfam" id="PF04448">
    <property type="entry name" value="DUF551"/>
    <property type="match status" value="1"/>
</dbReference>
<organism evidence="2">
    <name type="scientific">Siphoviridae sp. ctvI513</name>
    <dbReference type="NCBI Taxonomy" id="2827965"/>
    <lineage>
        <taxon>Viruses</taxon>
        <taxon>Duplodnaviria</taxon>
        <taxon>Heunggongvirae</taxon>
        <taxon>Uroviricota</taxon>
        <taxon>Caudoviricetes</taxon>
    </lineage>
</organism>
<dbReference type="InterPro" id="IPR007539">
    <property type="entry name" value="DUF551"/>
</dbReference>
<evidence type="ECO:0000259" key="1">
    <source>
        <dbReference type="Pfam" id="PF04448"/>
    </source>
</evidence>
<accession>A0A8S5TJ69</accession>
<feature type="domain" description="DUF551" evidence="1">
    <location>
        <begin position="6"/>
        <end position="79"/>
    </location>
</feature>
<sequence>MDKYVWHSVQDELPPSDAPMLILMVKHIYQNENDYERYMRLGFYAPAFGKRAWRDEFNDPLEHSDWYIVTHWTYAPEEPKET</sequence>
<evidence type="ECO:0000313" key="2">
    <source>
        <dbReference type="EMBL" id="DAF63372.1"/>
    </source>
</evidence>
<reference evidence="2" key="1">
    <citation type="journal article" date="2021" name="Proc. Natl. Acad. Sci. U.S.A.">
        <title>A Catalog of Tens of Thousands of Viruses from Human Metagenomes Reveals Hidden Associations with Chronic Diseases.</title>
        <authorList>
            <person name="Tisza M.J."/>
            <person name="Buck C.B."/>
        </authorList>
    </citation>
    <scope>NUCLEOTIDE SEQUENCE</scope>
    <source>
        <strain evidence="2">CtvI513</strain>
    </source>
</reference>
<proteinExistence type="predicted"/>
<dbReference type="EMBL" id="BK032839">
    <property type="protein sequence ID" value="DAF63372.1"/>
    <property type="molecule type" value="Genomic_DNA"/>
</dbReference>